<dbReference type="PANTHER" id="PTHR34550">
    <property type="entry name" value="30S RIBOSOMAL PROTEIN S31, CHLOROPLASTIC"/>
    <property type="match status" value="1"/>
</dbReference>
<sequence length="123" mass="13315">MALLALGLMGALPVASSFYRDPHSSHLSSSRAEMVSLSATNPFSVSTPLRAPRALPSLVYCGRGDKKTAKGKRFNHSFGNARPRNKKKGRGPPRVPAPPSPPKKDRFDDGEVVKIEIDESLFS</sequence>
<evidence type="ECO:0000256" key="4">
    <source>
        <dbReference type="SAM" id="MobiDB-lite"/>
    </source>
</evidence>
<keyword evidence="5" id="KW-0732">Signal</keyword>
<dbReference type="GO" id="GO:0032544">
    <property type="term" value="P:plastid translation"/>
    <property type="evidence" value="ECO:0007669"/>
    <property type="project" value="TreeGrafter"/>
</dbReference>
<keyword evidence="3" id="KW-0687">Ribonucleoprotein</keyword>
<name>A0A6I9RAH0_ELAGV</name>
<keyword evidence="6" id="KW-1185">Reference proteome</keyword>
<dbReference type="InterPro" id="IPR030826">
    <property type="entry name" value="Ribosomal_bTHX/bTHXc/bTHXm"/>
</dbReference>
<feature type="region of interest" description="Disordered" evidence="4">
    <location>
        <begin position="63"/>
        <end position="110"/>
    </location>
</feature>
<dbReference type="Pfam" id="PF17067">
    <property type="entry name" value="RPS31"/>
    <property type="match status" value="1"/>
</dbReference>
<dbReference type="GO" id="GO:0005840">
    <property type="term" value="C:ribosome"/>
    <property type="evidence" value="ECO:0007669"/>
    <property type="project" value="UniProtKB-KW"/>
</dbReference>
<dbReference type="NCBIfam" id="TIGR04560">
    <property type="entry name" value="ribo_THX"/>
    <property type="match status" value="1"/>
</dbReference>
<evidence type="ECO:0000256" key="2">
    <source>
        <dbReference type="ARBA" id="ARBA00022980"/>
    </source>
</evidence>
<reference evidence="7" key="1">
    <citation type="submission" date="2025-08" db="UniProtKB">
        <authorList>
            <consortium name="RefSeq"/>
        </authorList>
    </citation>
    <scope>IDENTIFICATION</scope>
</reference>
<evidence type="ECO:0000313" key="7">
    <source>
        <dbReference type="RefSeq" id="XP_010923076.1"/>
    </source>
</evidence>
<dbReference type="KEGG" id="egu:105046244"/>
<accession>A0A6I9RAH0</accession>
<evidence type="ECO:0000256" key="1">
    <source>
        <dbReference type="ARBA" id="ARBA00010834"/>
    </source>
</evidence>
<gene>
    <name evidence="7" type="primary">LOC105046244</name>
</gene>
<feature type="signal peptide" evidence="5">
    <location>
        <begin position="1"/>
        <end position="17"/>
    </location>
</feature>
<keyword evidence="2 7" id="KW-0689">Ribosomal protein</keyword>
<dbReference type="PANTHER" id="PTHR34550:SF2">
    <property type="entry name" value="SMALL RIBOSOMAL SUBUNIT PROTEIN BTHXC"/>
    <property type="match status" value="1"/>
</dbReference>
<dbReference type="AlphaFoldDB" id="A0A6I9RAH0"/>
<dbReference type="InterPro" id="IPR044695">
    <property type="entry name" value="Ribosomal_bTHXc/bTHXc_plant"/>
</dbReference>
<feature type="chain" id="PRO_5026983340" evidence="5">
    <location>
        <begin position="18"/>
        <end position="123"/>
    </location>
</feature>
<protein>
    <submittedName>
        <fullName evidence="7">30S ribosomal protein S31, chloroplastic</fullName>
    </submittedName>
</protein>
<dbReference type="OrthoDB" id="694979at2759"/>
<dbReference type="GeneID" id="105046244"/>
<evidence type="ECO:0000313" key="6">
    <source>
        <dbReference type="Proteomes" id="UP000504607"/>
    </source>
</evidence>
<dbReference type="GO" id="GO:0009536">
    <property type="term" value="C:plastid"/>
    <property type="evidence" value="ECO:0007669"/>
    <property type="project" value="TreeGrafter"/>
</dbReference>
<dbReference type="InParanoid" id="A0A6I9RAH0"/>
<dbReference type="GO" id="GO:1990904">
    <property type="term" value="C:ribonucleoprotein complex"/>
    <property type="evidence" value="ECO:0007669"/>
    <property type="project" value="UniProtKB-KW"/>
</dbReference>
<evidence type="ECO:0000256" key="5">
    <source>
        <dbReference type="SAM" id="SignalP"/>
    </source>
</evidence>
<dbReference type="Proteomes" id="UP000504607">
    <property type="component" value="Chromosome 5"/>
</dbReference>
<organism evidence="6 7">
    <name type="scientific">Elaeis guineensis var. tenera</name>
    <name type="common">Oil palm</name>
    <dbReference type="NCBI Taxonomy" id="51953"/>
    <lineage>
        <taxon>Eukaryota</taxon>
        <taxon>Viridiplantae</taxon>
        <taxon>Streptophyta</taxon>
        <taxon>Embryophyta</taxon>
        <taxon>Tracheophyta</taxon>
        <taxon>Spermatophyta</taxon>
        <taxon>Magnoliopsida</taxon>
        <taxon>Liliopsida</taxon>
        <taxon>Arecaceae</taxon>
        <taxon>Arecoideae</taxon>
        <taxon>Cocoseae</taxon>
        <taxon>Elaeidinae</taxon>
        <taxon>Elaeis</taxon>
    </lineage>
</organism>
<evidence type="ECO:0000256" key="3">
    <source>
        <dbReference type="ARBA" id="ARBA00023274"/>
    </source>
</evidence>
<comment type="similarity">
    <text evidence="1">Belongs to the bacterial ribosomal protein bTHX family.</text>
</comment>
<proteinExistence type="inferred from homology"/>
<dbReference type="RefSeq" id="XP_010923076.1">
    <property type="nucleotide sequence ID" value="XM_010924774.3"/>
</dbReference>
<dbReference type="FunCoup" id="A0A6I9RAH0">
    <property type="interactions" value="2598"/>
</dbReference>